<evidence type="ECO:0000313" key="2">
    <source>
        <dbReference type="EMBL" id="KAJ3661586.1"/>
    </source>
</evidence>
<evidence type="ECO:0000313" key="3">
    <source>
        <dbReference type="Proteomes" id="UP001168821"/>
    </source>
</evidence>
<sequence>MTDERNNECKSEEVEVEAECVIESVNKIENELRMYIFAESTKVNKNACATILARMSQVRVYLEKEVMKNKFLEGRVYELEKRVRECRNVDGAKDIEGVERKEEIRTTAQQKSRAVVVKANRSETDEGVNARSDSVKKDIITKVEPMLTDVRVKAMRRLKNGRTIGEKRKSDRSTGRNERV</sequence>
<proteinExistence type="predicted"/>
<comment type="caution">
    <text evidence="2">The sequence shown here is derived from an EMBL/GenBank/DDBJ whole genome shotgun (WGS) entry which is preliminary data.</text>
</comment>
<reference evidence="2" key="1">
    <citation type="journal article" date="2023" name="G3 (Bethesda)">
        <title>Whole genome assemblies of Zophobas morio and Tenebrio molitor.</title>
        <authorList>
            <person name="Kaur S."/>
            <person name="Stinson S.A."/>
            <person name="diCenzo G.C."/>
        </authorList>
    </citation>
    <scope>NUCLEOTIDE SEQUENCE</scope>
    <source>
        <strain evidence="2">QUZm001</strain>
    </source>
</reference>
<dbReference type="EMBL" id="JALNTZ010000002">
    <property type="protein sequence ID" value="KAJ3661586.1"/>
    <property type="molecule type" value="Genomic_DNA"/>
</dbReference>
<dbReference type="AlphaFoldDB" id="A0AA38IWC0"/>
<keyword evidence="3" id="KW-1185">Reference proteome</keyword>
<name>A0AA38IWC0_9CUCU</name>
<evidence type="ECO:0000256" key="1">
    <source>
        <dbReference type="SAM" id="MobiDB-lite"/>
    </source>
</evidence>
<organism evidence="2 3">
    <name type="scientific">Zophobas morio</name>
    <dbReference type="NCBI Taxonomy" id="2755281"/>
    <lineage>
        <taxon>Eukaryota</taxon>
        <taxon>Metazoa</taxon>
        <taxon>Ecdysozoa</taxon>
        <taxon>Arthropoda</taxon>
        <taxon>Hexapoda</taxon>
        <taxon>Insecta</taxon>
        <taxon>Pterygota</taxon>
        <taxon>Neoptera</taxon>
        <taxon>Endopterygota</taxon>
        <taxon>Coleoptera</taxon>
        <taxon>Polyphaga</taxon>
        <taxon>Cucujiformia</taxon>
        <taxon>Tenebrionidae</taxon>
        <taxon>Zophobas</taxon>
    </lineage>
</organism>
<feature type="compositionally biased region" description="Basic and acidic residues" evidence="1">
    <location>
        <begin position="164"/>
        <end position="180"/>
    </location>
</feature>
<gene>
    <name evidence="2" type="ORF">Zmor_005977</name>
</gene>
<dbReference type="Proteomes" id="UP001168821">
    <property type="component" value="Unassembled WGS sequence"/>
</dbReference>
<accession>A0AA38IWC0</accession>
<feature type="region of interest" description="Disordered" evidence="1">
    <location>
        <begin position="157"/>
        <end position="180"/>
    </location>
</feature>
<protein>
    <submittedName>
        <fullName evidence="2">Uncharacterized protein</fullName>
    </submittedName>
</protein>